<protein>
    <recommendedName>
        <fullName evidence="3">Carboxylesterase type B domain-containing protein</fullName>
    </recommendedName>
</protein>
<comment type="similarity">
    <text evidence="1">Belongs to the type-B carboxylesterase/lipase family.</text>
</comment>
<dbReference type="InterPro" id="IPR029058">
    <property type="entry name" value="AB_hydrolase_fold"/>
</dbReference>
<name>A0AAN8ZNT9_HALRR</name>
<dbReference type="InterPro" id="IPR002018">
    <property type="entry name" value="CarbesteraseB"/>
</dbReference>
<evidence type="ECO:0000256" key="2">
    <source>
        <dbReference type="ARBA" id="ARBA00023180"/>
    </source>
</evidence>
<reference evidence="4 5" key="1">
    <citation type="submission" date="2023-11" db="EMBL/GenBank/DDBJ databases">
        <title>Halocaridina rubra genome assembly.</title>
        <authorList>
            <person name="Smith C."/>
        </authorList>
    </citation>
    <scope>NUCLEOTIDE SEQUENCE [LARGE SCALE GENOMIC DNA]</scope>
    <source>
        <strain evidence="4">EP-1</strain>
        <tissue evidence="4">Whole</tissue>
    </source>
</reference>
<dbReference type="SUPFAM" id="SSF53474">
    <property type="entry name" value="alpha/beta-Hydrolases"/>
    <property type="match status" value="1"/>
</dbReference>
<dbReference type="PANTHER" id="PTHR43903">
    <property type="entry name" value="NEUROLIGIN"/>
    <property type="match status" value="1"/>
</dbReference>
<dbReference type="InterPro" id="IPR051093">
    <property type="entry name" value="Neuroligin/BSAL"/>
</dbReference>
<sequence>MSYLALLQNADLFNEIAENFERVAPTLLKIGDEDQAPTIAEAVFKHYTRNIPQDTDPSEKFVQMLSDGGFKVPQDELALLHSNQQKVYVYELQHKGQYSTTDLYNNTLGKEWVSHADDLQYLYGNNPYFPPLERAEDLQVQDTMLTLWTNFATTGYGN</sequence>
<dbReference type="Gene3D" id="3.40.50.1820">
    <property type="entry name" value="alpha/beta hydrolase"/>
    <property type="match status" value="1"/>
</dbReference>
<organism evidence="4 5">
    <name type="scientific">Halocaridina rubra</name>
    <name type="common">Hawaiian red shrimp</name>
    <dbReference type="NCBI Taxonomy" id="373956"/>
    <lineage>
        <taxon>Eukaryota</taxon>
        <taxon>Metazoa</taxon>
        <taxon>Ecdysozoa</taxon>
        <taxon>Arthropoda</taxon>
        <taxon>Crustacea</taxon>
        <taxon>Multicrustacea</taxon>
        <taxon>Malacostraca</taxon>
        <taxon>Eumalacostraca</taxon>
        <taxon>Eucarida</taxon>
        <taxon>Decapoda</taxon>
        <taxon>Pleocyemata</taxon>
        <taxon>Caridea</taxon>
        <taxon>Atyoidea</taxon>
        <taxon>Atyidae</taxon>
        <taxon>Halocaridina</taxon>
    </lineage>
</organism>
<dbReference type="EMBL" id="JAXCGZ010023148">
    <property type="protein sequence ID" value="KAK7016407.1"/>
    <property type="molecule type" value="Genomic_DNA"/>
</dbReference>
<evidence type="ECO:0000256" key="1">
    <source>
        <dbReference type="ARBA" id="ARBA00005964"/>
    </source>
</evidence>
<dbReference type="Pfam" id="PF00135">
    <property type="entry name" value="COesterase"/>
    <property type="match status" value="1"/>
</dbReference>
<keyword evidence="2" id="KW-0325">Glycoprotein</keyword>
<accession>A0AAN8ZNT9</accession>
<comment type="caution">
    <text evidence="4">The sequence shown here is derived from an EMBL/GenBank/DDBJ whole genome shotgun (WGS) entry which is preliminary data.</text>
</comment>
<dbReference type="AlphaFoldDB" id="A0AAN8ZNT9"/>
<gene>
    <name evidence="4" type="ORF">SK128_019436</name>
</gene>
<evidence type="ECO:0000259" key="3">
    <source>
        <dbReference type="Pfam" id="PF00135"/>
    </source>
</evidence>
<evidence type="ECO:0000313" key="5">
    <source>
        <dbReference type="Proteomes" id="UP001381693"/>
    </source>
</evidence>
<dbReference type="Proteomes" id="UP001381693">
    <property type="component" value="Unassembled WGS sequence"/>
</dbReference>
<keyword evidence="5" id="KW-1185">Reference proteome</keyword>
<proteinExistence type="inferred from homology"/>
<evidence type="ECO:0000313" key="4">
    <source>
        <dbReference type="EMBL" id="KAK7016407.1"/>
    </source>
</evidence>
<feature type="domain" description="Carboxylesterase type B" evidence="3">
    <location>
        <begin position="31"/>
        <end position="155"/>
    </location>
</feature>